<dbReference type="GO" id="GO:0004525">
    <property type="term" value="F:ribonuclease III activity"/>
    <property type="evidence" value="ECO:0007669"/>
    <property type="project" value="InterPro"/>
</dbReference>
<dbReference type="HOGENOM" id="CLU_356780_0_0_1"/>
<dbReference type="EMBL" id="AOGT01002526">
    <property type="protein sequence ID" value="EMG45320.1"/>
    <property type="molecule type" value="Genomic_DNA"/>
</dbReference>
<accession>M3JRB7</accession>
<comment type="caution">
    <text evidence="1">The sequence shown here is derived from an EMBL/GenBank/DDBJ whole genome shotgun (WGS) entry which is preliminary data.</text>
</comment>
<name>M3JRB7_CANMX</name>
<organism evidence="1 2">
    <name type="scientific">Candida maltosa (strain Xu316)</name>
    <name type="common">Yeast</name>
    <dbReference type="NCBI Taxonomy" id="1245528"/>
    <lineage>
        <taxon>Eukaryota</taxon>
        <taxon>Fungi</taxon>
        <taxon>Dikarya</taxon>
        <taxon>Ascomycota</taxon>
        <taxon>Saccharomycotina</taxon>
        <taxon>Pichiomycetes</taxon>
        <taxon>Debaryomycetaceae</taxon>
        <taxon>Candida/Lodderomyces clade</taxon>
        <taxon>Candida</taxon>
    </lineage>
</organism>
<dbReference type="eggNOG" id="ENOG502TEBM">
    <property type="taxonomic scope" value="Eukaryota"/>
</dbReference>
<dbReference type="GO" id="GO:0006396">
    <property type="term" value="P:RNA processing"/>
    <property type="evidence" value="ECO:0007669"/>
    <property type="project" value="InterPro"/>
</dbReference>
<evidence type="ECO:0000313" key="1">
    <source>
        <dbReference type="EMBL" id="EMG45320.1"/>
    </source>
</evidence>
<dbReference type="OrthoDB" id="4025321at2759"/>
<keyword evidence="2" id="KW-1185">Reference proteome</keyword>
<dbReference type="OMA" id="RISCEYF"/>
<reference evidence="1 2" key="1">
    <citation type="submission" date="2013-02" db="EMBL/GenBank/DDBJ databases">
        <title>Genome sequence of Candida maltosa Xu316, a potential industrial strain for xylitol and ethanol production.</title>
        <authorList>
            <person name="Yu J."/>
            <person name="Wang Q."/>
            <person name="Geng X."/>
            <person name="Bao W."/>
            <person name="He P."/>
            <person name="Cai J."/>
        </authorList>
    </citation>
    <scope>NUCLEOTIDE SEQUENCE [LARGE SCALE GENOMIC DNA]</scope>
    <source>
        <strain evidence="2">Xu316</strain>
    </source>
</reference>
<dbReference type="Gene3D" id="1.10.1520.10">
    <property type="entry name" value="Ribonuclease III domain"/>
    <property type="match status" value="1"/>
</dbReference>
<evidence type="ECO:0000313" key="2">
    <source>
        <dbReference type="Proteomes" id="UP000011777"/>
    </source>
</evidence>
<dbReference type="AlphaFoldDB" id="M3JRB7"/>
<dbReference type="Proteomes" id="UP000011777">
    <property type="component" value="Unassembled WGS sequence"/>
</dbReference>
<gene>
    <name evidence="1" type="ORF">G210_4500</name>
</gene>
<dbReference type="SUPFAM" id="SSF69065">
    <property type="entry name" value="RNase III domain-like"/>
    <property type="match status" value="1"/>
</dbReference>
<dbReference type="InterPro" id="IPR036389">
    <property type="entry name" value="RNase_III_sf"/>
</dbReference>
<protein>
    <submittedName>
        <fullName evidence="1">Uncharacterized protein</fullName>
    </submittedName>
</protein>
<sequence>MKSLLGSVPNPVLLHHLRLRFYSINSSVSSDAKQTVLYPRFANESPQVVKSTYKHPVHVATLGKLTKTSMTNHRQINISPDLESEIRTSFLQILKINVWFSNRVVTDTKVELISHPEKEIMKIKVYFDTLYTNNRELSKPSQEIETLMKELTTKIFDAGSKFGMTLQRIRNPIIRASTRKEKYIQATMKIKTRANVMSGFEVGNTENQIYNFFDSIKGKDDNLYFWGDRYKFDTLRQENRTVLQELTFSPEFEKKICGLVIQAAKCKCFPSKLWHGSRCNALLTFTENKSSISIHTNIKLNSWLRTGTQMTLMNEFNDVVEEIIDELGLKSFGLNIDLIRGSRIKVTWDKKIALIANINTKFDFNFVVPDRSQNVRAVFDLDILRRKKILDRMLGKKKYKGSKFVNFDKLDNLGAQAYNGQDNGEKSITMTLVEHKSEQYYPVNGLNPVNVTTPAGKNFTSPTNREVIEQIGKSIINELAYTWSVVSFEKTYSSPLILTDNYFKQLKHITLVQSNTTEVVKLNSIESVYSYVGLSYLQSKDTSQITRWYRSVIETEGVNFHFDISLMVSMWSLEFKSLESYDYYGPLDYGIFSSVKRPSLFLTGRLPPIPKLSNQNLYPFVQISLLHLTDEFRDSEINTLKRLLDGLGDTVLKRFSAEYFIELQNQMPNFKWNMDDIHFVNSNLLFNRLAISYKLHDGILNQQHTDIMKGELEGSLDRANELLGDSFERLVAVVYLDDSEKCRKWISEIYTTLIKAFMVDKSGIQFLDKEKYVKMYEYSLKTFRLY</sequence>
<proteinExistence type="predicted"/>